<dbReference type="Proteomes" id="UP001293791">
    <property type="component" value="Unassembled WGS sequence"/>
</dbReference>
<evidence type="ECO:0000313" key="2">
    <source>
        <dbReference type="Proteomes" id="UP001293791"/>
    </source>
</evidence>
<evidence type="ECO:0000313" key="1">
    <source>
        <dbReference type="EMBL" id="MDZ5762788.1"/>
    </source>
</evidence>
<dbReference type="InterPro" id="IPR046653">
    <property type="entry name" value="DUF6765"/>
</dbReference>
<keyword evidence="2" id="KW-1185">Reference proteome</keyword>
<dbReference type="RefSeq" id="WP_322498231.1">
    <property type="nucleotide sequence ID" value="NZ_JARGYT010000114.1"/>
</dbReference>
<dbReference type="Pfam" id="PF20551">
    <property type="entry name" value="DUF6765"/>
    <property type="match status" value="1"/>
</dbReference>
<reference evidence="1 2" key="1">
    <citation type="submission" date="2023-02" db="EMBL/GenBank/DDBJ databases">
        <title>Host association and intracellularity evolved multiple times independently in the Rickettsiales.</title>
        <authorList>
            <person name="Castelli M."/>
            <person name="Nardi T."/>
            <person name="Gammuto L."/>
            <person name="Bellinzona G."/>
            <person name="Sabaneyeva E."/>
            <person name="Potekhin A."/>
            <person name="Serra V."/>
            <person name="Petroni G."/>
            <person name="Sassera D."/>
        </authorList>
    </citation>
    <scope>NUCLEOTIDE SEQUENCE [LARGE SCALE GENOMIC DNA]</scope>
    <source>
        <strain evidence="1 2">BOD18</strain>
    </source>
</reference>
<protein>
    <submittedName>
        <fullName evidence="1">Uncharacterized protein</fullName>
    </submittedName>
</protein>
<dbReference type="EMBL" id="JARGYT010000114">
    <property type="protein sequence ID" value="MDZ5762788.1"/>
    <property type="molecule type" value="Genomic_DNA"/>
</dbReference>
<organism evidence="1 2">
    <name type="scientific">Candidatus Cyrtobacter comes</name>
    <dbReference type="NCBI Taxonomy" id="675776"/>
    <lineage>
        <taxon>Bacteria</taxon>
        <taxon>Pseudomonadati</taxon>
        <taxon>Pseudomonadota</taxon>
        <taxon>Alphaproteobacteria</taxon>
        <taxon>Rickettsiales</taxon>
        <taxon>Candidatus Midichloriaceae</taxon>
        <taxon>Candidatus Cyrtobacter</taxon>
    </lineage>
</organism>
<sequence>MYLELYLEDNMDLEFHYHITYLLAMGGGFNKDDAYKIAYSSQYIDDNQANILVKDDQNNIYKNIQTQSYLLLDKTSKEIYVPFHFVPKCTLSKSLRKDCIFNPMEVESNSQLARNSLKKALKLRDPYQIGISSHAFVDSWAHQNFTGYAEVYNNIGYSYMAKSIGHFDALHYPDSVSLIWKDSRLKDEKINNNVRFLEAAWYLLDIFSKANKIKPNAEIIKLIQDIFGTATENYFWNNTFLMPKRIRQYNKISKELFSCAIPKYSSTEWFKKIVKHSIKGFYWKNQAYKESEWYLFNEAAKRHRKFINYKIRCALGKGIGG</sequence>
<gene>
    <name evidence="1" type="ORF">Cyrtocomes_01183</name>
</gene>
<comment type="caution">
    <text evidence="1">The sequence shown here is derived from an EMBL/GenBank/DDBJ whole genome shotgun (WGS) entry which is preliminary data.</text>
</comment>
<name>A0ABU5L9J3_9RICK</name>
<accession>A0ABU5L9J3</accession>
<proteinExistence type="predicted"/>